<dbReference type="SUPFAM" id="SSF46689">
    <property type="entry name" value="Homeodomain-like"/>
    <property type="match status" value="1"/>
</dbReference>
<keyword evidence="2 4" id="KW-0238">DNA-binding</keyword>
<dbReference type="InterPro" id="IPR001647">
    <property type="entry name" value="HTH_TetR"/>
</dbReference>
<proteinExistence type="predicted"/>
<dbReference type="PANTHER" id="PTHR47506">
    <property type="entry name" value="TRANSCRIPTIONAL REGULATORY PROTEIN"/>
    <property type="match status" value="1"/>
</dbReference>
<sequence length="198" mass="21729">MALAGSEPAALPQYTPTTPAGRRVLDAASRLFYDRGINSVGMDLLAEEAGVTKKTIYDRFGSKEILVAAYLYRRDRYWREWLTGRLDPDAPAGERILATYDALDEWLHHENPRGCAMVNATVEITDPDHPGRAVVRSQKQWMRELYADMAREAGLDEPDAAGGTLLILGEGATTAFSSAGVEEAARLARDTAARLYGL</sequence>
<evidence type="ECO:0000313" key="7">
    <source>
        <dbReference type="Proteomes" id="UP000806528"/>
    </source>
</evidence>
<evidence type="ECO:0000256" key="1">
    <source>
        <dbReference type="ARBA" id="ARBA00023015"/>
    </source>
</evidence>
<feature type="DNA-binding region" description="H-T-H motif" evidence="4">
    <location>
        <begin position="41"/>
        <end position="60"/>
    </location>
</feature>
<gene>
    <name evidence="6" type="ORF">IDM40_09370</name>
</gene>
<dbReference type="RefSeq" id="WP_193121754.1">
    <property type="nucleotide sequence ID" value="NZ_JADBGI010000007.1"/>
</dbReference>
<dbReference type="InterPro" id="IPR009057">
    <property type="entry name" value="Homeodomain-like_sf"/>
</dbReference>
<evidence type="ECO:0000256" key="4">
    <source>
        <dbReference type="PROSITE-ProRule" id="PRU00335"/>
    </source>
</evidence>
<feature type="domain" description="HTH tetR-type" evidence="5">
    <location>
        <begin position="18"/>
        <end position="78"/>
    </location>
</feature>
<evidence type="ECO:0000256" key="3">
    <source>
        <dbReference type="ARBA" id="ARBA00023163"/>
    </source>
</evidence>
<organism evidence="6 7">
    <name type="scientific">Nocardiopsis coralli</name>
    <dbReference type="NCBI Taxonomy" id="2772213"/>
    <lineage>
        <taxon>Bacteria</taxon>
        <taxon>Bacillati</taxon>
        <taxon>Actinomycetota</taxon>
        <taxon>Actinomycetes</taxon>
        <taxon>Streptosporangiales</taxon>
        <taxon>Nocardiopsidaceae</taxon>
        <taxon>Nocardiopsis</taxon>
    </lineage>
</organism>
<dbReference type="Pfam" id="PF00440">
    <property type="entry name" value="TetR_N"/>
    <property type="match status" value="1"/>
</dbReference>
<dbReference type="EMBL" id="JADBGI010000007">
    <property type="protein sequence ID" value="MBE2998912.1"/>
    <property type="molecule type" value="Genomic_DNA"/>
</dbReference>
<evidence type="ECO:0000259" key="5">
    <source>
        <dbReference type="PROSITE" id="PS50977"/>
    </source>
</evidence>
<dbReference type="PRINTS" id="PR00455">
    <property type="entry name" value="HTHTETR"/>
</dbReference>
<reference evidence="6 7" key="1">
    <citation type="submission" date="2020-09" db="EMBL/GenBank/DDBJ databases">
        <title>Diversity and distribution of actinomycetes associated with coral in the coast of Hainan.</title>
        <authorList>
            <person name="Li F."/>
        </authorList>
    </citation>
    <scope>NUCLEOTIDE SEQUENCE [LARGE SCALE GENOMIC DNA]</scope>
    <source>
        <strain evidence="6 7">HNM0947</strain>
    </source>
</reference>
<keyword evidence="3" id="KW-0804">Transcription</keyword>
<dbReference type="SUPFAM" id="SSF48498">
    <property type="entry name" value="Tetracyclin repressor-like, C-terminal domain"/>
    <property type="match status" value="1"/>
</dbReference>
<name>A0ABR9P4Y3_9ACTN</name>
<comment type="caution">
    <text evidence="6">The sequence shown here is derived from an EMBL/GenBank/DDBJ whole genome shotgun (WGS) entry which is preliminary data.</text>
</comment>
<dbReference type="PANTHER" id="PTHR47506:SF1">
    <property type="entry name" value="HTH-TYPE TRANSCRIPTIONAL REGULATOR YJDC"/>
    <property type="match status" value="1"/>
</dbReference>
<evidence type="ECO:0000256" key="2">
    <source>
        <dbReference type="ARBA" id="ARBA00023125"/>
    </source>
</evidence>
<keyword evidence="7" id="KW-1185">Reference proteome</keyword>
<keyword evidence="1" id="KW-0805">Transcription regulation</keyword>
<evidence type="ECO:0000313" key="6">
    <source>
        <dbReference type="EMBL" id="MBE2998912.1"/>
    </source>
</evidence>
<protein>
    <submittedName>
        <fullName evidence="6">TetR/AcrR family transcriptional regulator</fullName>
    </submittedName>
</protein>
<dbReference type="PROSITE" id="PS50977">
    <property type="entry name" value="HTH_TETR_2"/>
    <property type="match status" value="1"/>
</dbReference>
<dbReference type="InterPro" id="IPR036271">
    <property type="entry name" value="Tet_transcr_reg_TetR-rel_C_sf"/>
</dbReference>
<dbReference type="Proteomes" id="UP000806528">
    <property type="component" value="Unassembled WGS sequence"/>
</dbReference>
<dbReference type="Gene3D" id="1.10.357.10">
    <property type="entry name" value="Tetracycline Repressor, domain 2"/>
    <property type="match status" value="1"/>
</dbReference>
<accession>A0ABR9P4Y3</accession>